<protein>
    <recommendedName>
        <fullName evidence="7">Putative NAD(P)H nitroreductase</fullName>
        <ecNumber evidence="7">1.-.-.-</ecNumber>
    </recommendedName>
</protein>
<keyword evidence="6 7" id="KW-0520">NAD</keyword>
<comment type="cofactor">
    <cofactor evidence="8">
        <name>FMN</name>
        <dbReference type="ChEBI" id="CHEBI:58210"/>
    </cofactor>
    <text evidence="8">Binds 1 FMN per subunit.</text>
</comment>
<keyword evidence="4 7" id="KW-0521">NADP</keyword>
<dbReference type="PANTHER" id="PTHR43821:SF1">
    <property type="entry name" value="NAD(P)H NITROREDUCTASE YDJA-RELATED"/>
    <property type="match status" value="1"/>
</dbReference>
<evidence type="ECO:0000256" key="9">
    <source>
        <dbReference type="SAM" id="MobiDB-lite"/>
    </source>
</evidence>
<dbReference type="PANTHER" id="PTHR43821">
    <property type="entry name" value="NAD(P)H NITROREDUCTASE YDJA-RELATED"/>
    <property type="match status" value="1"/>
</dbReference>
<evidence type="ECO:0000256" key="4">
    <source>
        <dbReference type="ARBA" id="ARBA00022857"/>
    </source>
</evidence>
<keyword evidence="3 7" id="KW-0288">FMN</keyword>
<dbReference type="EC" id="1.-.-.-" evidence="7"/>
<dbReference type="InterPro" id="IPR026021">
    <property type="entry name" value="YdjA-like"/>
</dbReference>
<dbReference type="EMBL" id="BMFO01000002">
    <property type="protein sequence ID" value="GGF90880.1"/>
    <property type="molecule type" value="Genomic_DNA"/>
</dbReference>
<feature type="binding site" evidence="8">
    <location>
        <position position="41"/>
    </location>
    <ligand>
        <name>FMN</name>
        <dbReference type="ChEBI" id="CHEBI:58210"/>
        <note>ligand shared between dimeric partners</note>
    </ligand>
</feature>
<evidence type="ECO:0000259" key="10">
    <source>
        <dbReference type="Pfam" id="PF00881"/>
    </source>
</evidence>
<dbReference type="InterPro" id="IPR052530">
    <property type="entry name" value="NAD(P)H_nitroreductase"/>
</dbReference>
<dbReference type="Gene3D" id="3.40.109.10">
    <property type="entry name" value="NADH Oxidase"/>
    <property type="match status" value="1"/>
</dbReference>
<comment type="caution">
    <text evidence="11">The sequence shown here is derived from an EMBL/GenBank/DDBJ whole genome shotgun (WGS) entry which is preliminary data.</text>
</comment>
<evidence type="ECO:0000256" key="6">
    <source>
        <dbReference type="ARBA" id="ARBA00023027"/>
    </source>
</evidence>
<name>A0A917CKW3_9GAMM</name>
<dbReference type="InterPro" id="IPR029479">
    <property type="entry name" value="Nitroreductase"/>
</dbReference>
<keyword evidence="5 7" id="KW-0560">Oxidoreductase</keyword>
<evidence type="ECO:0000256" key="7">
    <source>
        <dbReference type="PIRNR" id="PIRNR000232"/>
    </source>
</evidence>
<evidence type="ECO:0000256" key="8">
    <source>
        <dbReference type="PIRSR" id="PIRSR000232-1"/>
    </source>
</evidence>
<feature type="binding site" description="in other chain" evidence="8">
    <location>
        <begin position="10"/>
        <end position="12"/>
    </location>
    <ligand>
        <name>FMN</name>
        <dbReference type="ChEBI" id="CHEBI:58210"/>
        <note>ligand shared between dimeric partners</note>
    </ligand>
</feature>
<organism evidence="11 12">
    <name type="scientific">Arenimonas maotaiensis</name>
    <dbReference type="NCBI Taxonomy" id="1446479"/>
    <lineage>
        <taxon>Bacteria</taxon>
        <taxon>Pseudomonadati</taxon>
        <taxon>Pseudomonadota</taxon>
        <taxon>Gammaproteobacteria</taxon>
        <taxon>Lysobacterales</taxon>
        <taxon>Lysobacteraceae</taxon>
        <taxon>Arenimonas</taxon>
    </lineage>
</organism>
<evidence type="ECO:0000256" key="1">
    <source>
        <dbReference type="ARBA" id="ARBA00007118"/>
    </source>
</evidence>
<feature type="region of interest" description="Disordered" evidence="9">
    <location>
        <begin position="168"/>
        <end position="188"/>
    </location>
</feature>
<comment type="similarity">
    <text evidence="1 7">Belongs to the nitroreductase family.</text>
</comment>
<dbReference type="GO" id="GO:0016491">
    <property type="term" value="F:oxidoreductase activity"/>
    <property type="evidence" value="ECO:0007669"/>
    <property type="project" value="UniProtKB-UniRule"/>
</dbReference>
<accession>A0A917CKW3</accession>
<dbReference type="SUPFAM" id="SSF55469">
    <property type="entry name" value="FMN-dependent nitroreductase-like"/>
    <property type="match status" value="1"/>
</dbReference>
<reference evidence="11" key="2">
    <citation type="submission" date="2020-09" db="EMBL/GenBank/DDBJ databases">
        <authorList>
            <person name="Sun Q."/>
            <person name="Zhou Y."/>
        </authorList>
    </citation>
    <scope>NUCLEOTIDE SEQUENCE</scope>
    <source>
        <strain evidence="11">CGMCC 1.12726</strain>
    </source>
</reference>
<feature type="compositionally biased region" description="Basic and acidic residues" evidence="9">
    <location>
        <begin position="170"/>
        <end position="179"/>
    </location>
</feature>
<sequence length="188" mass="20484">MPTPPPLISRISTPSKHLTAPGPDRAGLLRLLAEAVHVPDHGRLRPWRFILIEGAARDRIGEVLYRRVRESLPEASPARLDKERTRFAYAPCIVAVVLAPVKGHKVPEIEQTLSGGAVCMNLLHAAHQAGFGAQWLTGFAAYDREVLAAVGLAEHELLLGYIHIGTRTETPPERERPDPADLLSVAAP</sequence>
<gene>
    <name evidence="11" type="ORF">GCM10010960_11000</name>
</gene>
<dbReference type="Proteomes" id="UP000632858">
    <property type="component" value="Unassembled WGS sequence"/>
</dbReference>
<evidence type="ECO:0000256" key="2">
    <source>
        <dbReference type="ARBA" id="ARBA00022630"/>
    </source>
</evidence>
<feature type="domain" description="Nitroreductase" evidence="10">
    <location>
        <begin position="20"/>
        <end position="165"/>
    </location>
</feature>
<dbReference type="Pfam" id="PF00881">
    <property type="entry name" value="Nitroreductase"/>
    <property type="match status" value="1"/>
</dbReference>
<reference evidence="11" key="1">
    <citation type="journal article" date="2014" name="Int. J. Syst. Evol. Microbiol.">
        <title>Complete genome sequence of Corynebacterium casei LMG S-19264T (=DSM 44701T), isolated from a smear-ripened cheese.</title>
        <authorList>
            <consortium name="US DOE Joint Genome Institute (JGI-PGF)"/>
            <person name="Walter F."/>
            <person name="Albersmeier A."/>
            <person name="Kalinowski J."/>
            <person name="Ruckert C."/>
        </authorList>
    </citation>
    <scope>NUCLEOTIDE SEQUENCE</scope>
    <source>
        <strain evidence="11">CGMCC 1.12726</strain>
    </source>
</reference>
<dbReference type="AlphaFoldDB" id="A0A917CKW3"/>
<dbReference type="CDD" id="cd02135">
    <property type="entry name" value="YdjA-like"/>
    <property type="match status" value="1"/>
</dbReference>
<evidence type="ECO:0000256" key="3">
    <source>
        <dbReference type="ARBA" id="ARBA00022643"/>
    </source>
</evidence>
<dbReference type="PIRSF" id="PIRSF000232">
    <property type="entry name" value="YdjA"/>
    <property type="match status" value="1"/>
</dbReference>
<keyword evidence="2 7" id="KW-0285">Flavoprotein</keyword>
<evidence type="ECO:0000313" key="12">
    <source>
        <dbReference type="Proteomes" id="UP000632858"/>
    </source>
</evidence>
<feature type="binding site" description="in other chain" evidence="8">
    <location>
        <begin position="135"/>
        <end position="137"/>
    </location>
    <ligand>
        <name>FMN</name>
        <dbReference type="ChEBI" id="CHEBI:58210"/>
        <note>ligand shared between dimeric partners</note>
    </ligand>
</feature>
<keyword evidence="12" id="KW-1185">Reference proteome</keyword>
<proteinExistence type="inferred from homology"/>
<evidence type="ECO:0000256" key="5">
    <source>
        <dbReference type="ARBA" id="ARBA00023002"/>
    </source>
</evidence>
<dbReference type="RefSeq" id="WP_229730193.1">
    <property type="nucleotide sequence ID" value="NZ_BMFO01000002.1"/>
</dbReference>
<evidence type="ECO:0000313" key="11">
    <source>
        <dbReference type="EMBL" id="GGF90880.1"/>
    </source>
</evidence>
<dbReference type="InterPro" id="IPR000415">
    <property type="entry name" value="Nitroreductase-like"/>
</dbReference>